<evidence type="ECO:0000256" key="4">
    <source>
        <dbReference type="ARBA" id="ARBA00022759"/>
    </source>
</evidence>
<keyword evidence="4" id="KW-0255">Endonuclease</keyword>
<evidence type="ECO:0000256" key="2">
    <source>
        <dbReference type="ARBA" id="ARBA00022649"/>
    </source>
</evidence>
<organism evidence="8 9">
    <name type="scientific">Cardiobacterium valvarum F0432</name>
    <dbReference type="NCBI Taxonomy" id="797473"/>
    <lineage>
        <taxon>Bacteria</taxon>
        <taxon>Pseudomonadati</taxon>
        <taxon>Pseudomonadota</taxon>
        <taxon>Gammaproteobacteria</taxon>
        <taxon>Cardiobacteriales</taxon>
        <taxon>Cardiobacteriaceae</taxon>
        <taxon>Cardiobacterium</taxon>
    </lineage>
</organism>
<evidence type="ECO:0000313" key="8">
    <source>
        <dbReference type="EMBL" id="EHM55367.1"/>
    </source>
</evidence>
<dbReference type="SUPFAM" id="SSF54786">
    <property type="entry name" value="YcfA/nrd intein domain"/>
    <property type="match status" value="1"/>
</dbReference>
<sequence>MKSSDVIKQLEANGWTLQRVNGSHHIFAKEGVMEVITISHPKKDMTIGQVRDAEKKSGLKFR</sequence>
<name>G9ZDE5_9GAMM</name>
<evidence type="ECO:0000256" key="3">
    <source>
        <dbReference type="ARBA" id="ARBA00022722"/>
    </source>
</evidence>
<dbReference type="InterPro" id="IPR012933">
    <property type="entry name" value="HicA_mRNA_interferase"/>
</dbReference>
<dbReference type="Pfam" id="PF07927">
    <property type="entry name" value="HicA_toxin"/>
    <property type="match status" value="1"/>
</dbReference>
<keyword evidence="2" id="KW-1277">Toxin-antitoxin system</keyword>
<evidence type="ECO:0000256" key="7">
    <source>
        <dbReference type="ARBA" id="ARBA00023016"/>
    </source>
</evidence>
<dbReference type="GO" id="GO:0003729">
    <property type="term" value="F:mRNA binding"/>
    <property type="evidence" value="ECO:0007669"/>
    <property type="project" value="InterPro"/>
</dbReference>
<dbReference type="EMBL" id="AGCM01000041">
    <property type="protein sequence ID" value="EHM55367.1"/>
    <property type="molecule type" value="Genomic_DNA"/>
</dbReference>
<proteinExistence type="inferred from homology"/>
<comment type="caution">
    <text evidence="8">The sequence shown here is derived from an EMBL/GenBank/DDBJ whole genome shotgun (WGS) entry which is preliminary data.</text>
</comment>
<evidence type="ECO:0000256" key="1">
    <source>
        <dbReference type="ARBA" id="ARBA00006620"/>
    </source>
</evidence>
<keyword evidence="7" id="KW-0346">Stress response</keyword>
<evidence type="ECO:0000256" key="5">
    <source>
        <dbReference type="ARBA" id="ARBA00022801"/>
    </source>
</evidence>
<keyword evidence="6" id="KW-0694">RNA-binding</keyword>
<dbReference type="Proteomes" id="UP000004750">
    <property type="component" value="Unassembled WGS sequence"/>
</dbReference>
<dbReference type="RefSeq" id="WP_006984798.1">
    <property type="nucleotide sequence ID" value="NZ_JH417904.1"/>
</dbReference>
<comment type="similarity">
    <text evidence="1">Belongs to the HicA mRNA interferase family.</text>
</comment>
<dbReference type="STRING" id="797473.HMPREF9080_00779"/>
<dbReference type="HOGENOM" id="CLU_164851_4_1_6"/>
<keyword evidence="3" id="KW-0540">Nuclease</keyword>
<dbReference type="GO" id="GO:0004519">
    <property type="term" value="F:endonuclease activity"/>
    <property type="evidence" value="ECO:0007669"/>
    <property type="project" value="UniProtKB-KW"/>
</dbReference>
<accession>G9ZDE5</accession>
<evidence type="ECO:0000256" key="6">
    <source>
        <dbReference type="ARBA" id="ARBA00022884"/>
    </source>
</evidence>
<keyword evidence="5" id="KW-0378">Hydrolase</keyword>
<gene>
    <name evidence="8" type="ORF">HMPREF9080_00779</name>
</gene>
<evidence type="ECO:0000313" key="9">
    <source>
        <dbReference type="Proteomes" id="UP000004750"/>
    </source>
</evidence>
<dbReference type="InterPro" id="IPR038570">
    <property type="entry name" value="HicA_sf"/>
</dbReference>
<protein>
    <submittedName>
        <fullName evidence="8">Toxin-antitoxin system, toxin component, HicA family</fullName>
    </submittedName>
</protein>
<reference evidence="8 9" key="1">
    <citation type="submission" date="2011-08" db="EMBL/GenBank/DDBJ databases">
        <authorList>
            <person name="Weinstock G."/>
            <person name="Sodergren E."/>
            <person name="Clifton S."/>
            <person name="Fulton L."/>
            <person name="Fulton B."/>
            <person name="Courtney L."/>
            <person name="Fronick C."/>
            <person name="Harrison M."/>
            <person name="Strong C."/>
            <person name="Farmer C."/>
            <person name="Delahaunty K."/>
            <person name="Markovic C."/>
            <person name="Hall O."/>
            <person name="Minx P."/>
            <person name="Tomlinson C."/>
            <person name="Mitreva M."/>
            <person name="Hou S."/>
            <person name="Chen J."/>
            <person name="Wollam A."/>
            <person name="Pepin K.H."/>
            <person name="Johnson M."/>
            <person name="Bhonagiri V."/>
            <person name="Zhang X."/>
            <person name="Suruliraj S."/>
            <person name="Warren W."/>
            <person name="Chinwalla A."/>
            <person name="Mardis E.R."/>
            <person name="Wilson R.K."/>
        </authorList>
    </citation>
    <scope>NUCLEOTIDE SEQUENCE [LARGE SCALE GENOMIC DNA]</scope>
    <source>
        <strain evidence="8 9">F0432</strain>
    </source>
</reference>
<dbReference type="AlphaFoldDB" id="G9ZDE5"/>
<dbReference type="GO" id="GO:0016787">
    <property type="term" value="F:hydrolase activity"/>
    <property type="evidence" value="ECO:0007669"/>
    <property type="project" value="UniProtKB-KW"/>
</dbReference>
<dbReference type="Gene3D" id="3.30.920.30">
    <property type="entry name" value="Hypothetical protein"/>
    <property type="match status" value="1"/>
</dbReference>